<reference evidence="1 2" key="1">
    <citation type="submission" date="2024-05" db="EMBL/GenBank/DDBJ databases">
        <title>Culex pipiens pipiens assembly and annotation.</title>
        <authorList>
            <person name="Alout H."/>
            <person name="Durand T."/>
        </authorList>
    </citation>
    <scope>NUCLEOTIDE SEQUENCE [LARGE SCALE GENOMIC DNA]</scope>
    <source>
        <strain evidence="1">HA-2024</strain>
        <tissue evidence="1">Whole body</tissue>
    </source>
</reference>
<gene>
    <name evidence="1" type="ORF">pipiens_015329</name>
</gene>
<keyword evidence="2" id="KW-1185">Reference proteome</keyword>
<dbReference type="EMBL" id="JBEHCU010010075">
    <property type="protein sequence ID" value="KAL1378822.1"/>
    <property type="molecule type" value="Genomic_DNA"/>
</dbReference>
<sequence>MLTIAYQMLEMIPQVAEPLDPERYEDEVPHAKPSLEPSPAFIPTVRPYSAADFNPSTLDLSCALDRPLTHLWPVYVFKTRVNVQNGDRRNNPIWE</sequence>
<name>A0ABD1CQW6_CULPP</name>
<accession>A0ABD1CQW6</accession>
<evidence type="ECO:0000313" key="1">
    <source>
        <dbReference type="EMBL" id="KAL1378822.1"/>
    </source>
</evidence>
<proteinExistence type="predicted"/>
<comment type="caution">
    <text evidence="1">The sequence shown here is derived from an EMBL/GenBank/DDBJ whole genome shotgun (WGS) entry which is preliminary data.</text>
</comment>
<evidence type="ECO:0000313" key="2">
    <source>
        <dbReference type="Proteomes" id="UP001562425"/>
    </source>
</evidence>
<dbReference type="Proteomes" id="UP001562425">
    <property type="component" value="Unassembled WGS sequence"/>
</dbReference>
<organism evidence="1 2">
    <name type="scientific">Culex pipiens pipiens</name>
    <name type="common">Northern house mosquito</name>
    <dbReference type="NCBI Taxonomy" id="38569"/>
    <lineage>
        <taxon>Eukaryota</taxon>
        <taxon>Metazoa</taxon>
        <taxon>Ecdysozoa</taxon>
        <taxon>Arthropoda</taxon>
        <taxon>Hexapoda</taxon>
        <taxon>Insecta</taxon>
        <taxon>Pterygota</taxon>
        <taxon>Neoptera</taxon>
        <taxon>Endopterygota</taxon>
        <taxon>Diptera</taxon>
        <taxon>Nematocera</taxon>
        <taxon>Culicoidea</taxon>
        <taxon>Culicidae</taxon>
        <taxon>Culicinae</taxon>
        <taxon>Culicini</taxon>
        <taxon>Culex</taxon>
        <taxon>Culex</taxon>
    </lineage>
</organism>
<dbReference type="AlphaFoldDB" id="A0ABD1CQW6"/>
<protein>
    <submittedName>
        <fullName evidence="1">Uncharacterized protein</fullName>
    </submittedName>
</protein>